<keyword evidence="8" id="KW-0311">Gluconate utilization</keyword>
<evidence type="ECO:0000256" key="4">
    <source>
        <dbReference type="ARBA" id="ARBA00022679"/>
    </source>
</evidence>
<keyword evidence="7 10" id="KW-0067">ATP-binding</keyword>
<organism evidence="11 12">
    <name type="scientific">Methylobrevis pamukkalensis</name>
    <dbReference type="NCBI Taxonomy" id="1439726"/>
    <lineage>
        <taxon>Bacteria</taxon>
        <taxon>Pseudomonadati</taxon>
        <taxon>Pseudomonadota</taxon>
        <taxon>Alphaproteobacteria</taxon>
        <taxon>Hyphomicrobiales</taxon>
        <taxon>Pleomorphomonadaceae</taxon>
        <taxon>Methylobrevis</taxon>
    </lineage>
</organism>
<comment type="similarity">
    <text evidence="2 10">Belongs to the gluconokinase GntK/GntV family.</text>
</comment>
<evidence type="ECO:0000256" key="10">
    <source>
        <dbReference type="RuleBase" id="RU363066"/>
    </source>
</evidence>
<dbReference type="NCBIfam" id="TIGR01313">
    <property type="entry name" value="therm_gnt_kin"/>
    <property type="match status" value="1"/>
</dbReference>
<dbReference type="PANTHER" id="PTHR43442:SF3">
    <property type="entry name" value="GLUCONOKINASE-RELATED"/>
    <property type="match status" value="1"/>
</dbReference>
<dbReference type="GO" id="GO:0005524">
    <property type="term" value="F:ATP binding"/>
    <property type="evidence" value="ECO:0007669"/>
    <property type="project" value="UniProtKB-KW"/>
</dbReference>
<evidence type="ECO:0000313" key="11">
    <source>
        <dbReference type="EMBL" id="ODN69530.1"/>
    </source>
</evidence>
<dbReference type="Proteomes" id="UP000094622">
    <property type="component" value="Unassembled WGS sequence"/>
</dbReference>
<dbReference type="PATRIC" id="fig|1439726.3.peg.3326"/>
<dbReference type="AlphaFoldDB" id="A0A1E3GZQ9"/>
<name>A0A1E3GZQ9_9HYPH</name>
<keyword evidence="4 10" id="KW-0808">Transferase</keyword>
<proteinExistence type="inferred from homology"/>
<dbReference type="Gene3D" id="3.40.50.300">
    <property type="entry name" value="P-loop containing nucleotide triphosphate hydrolases"/>
    <property type="match status" value="1"/>
</dbReference>
<dbReference type="CDD" id="cd02021">
    <property type="entry name" value="GntK"/>
    <property type="match status" value="1"/>
</dbReference>
<dbReference type="EC" id="2.7.1.12" evidence="3 10"/>
<comment type="pathway">
    <text evidence="1">Carbohydrate acid metabolism.</text>
</comment>
<dbReference type="InterPro" id="IPR027417">
    <property type="entry name" value="P-loop_NTPase"/>
</dbReference>
<dbReference type="PANTHER" id="PTHR43442">
    <property type="entry name" value="GLUCONOKINASE-RELATED"/>
    <property type="match status" value="1"/>
</dbReference>
<comment type="caution">
    <text evidence="11">The sequence shown here is derived from an EMBL/GenBank/DDBJ whole genome shotgun (WGS) entry which is preliminary data.</text>
</comment>
<reference evidence="11 12" key="1">
    <citation type="submission" date="2016-07" db="EMBL/GenBank/DDBJ databases">
        <title>Draft Genome Sequence of Methylobrevis pamukkalensis PK2.</title>
        <authorList>
            <person name="Vasilenko O.V."/>
            <person name="Doronina N.V."/>
            <person name="Shmareva M.N."/>
            <person name="Tarlachkov S.V."/>
            <person name="Mustakhimov I."/>
            <person name="Trotsenko Y.A."/>
        </authorList>
    </citation>
    <scope>NUCLEOTIDE SEQUENCE [LARGE SCALE GENOMIC DNA]</scope>
    <source>
        <strain evidence="11 12">PK2</strain>
    </source>
</reference>
<dbReference type="SUPFAM" id="SSF52540">
    <property type="entry name" value="P-loop containing nucleoside triphosphate hydrolases"/>
    <property type="match status" value="1"/>
</dbReference>
<evidence type="ECO:0000256" key="8">
    <source>
        <dbReference type="ARBA" id="ARBA00023064"/>
    </source>
</evidence>
<sequence>MAADERPGPAGGDVIVVMGVSGCGKTTVAEALAARLGGSYLEADRLHLPASVARMAAGIPLTDEDRWPWLEAVAAAAAEARPRPVVVACSALRRAYRDLLRARLGPVRFVHLAGSRETIAARLAGRSAHFFDPALLDSQFATLEPPGTDEDAVTLDVTLPPARLVDEALAALASPAPAGP</sequence>
<dbReference type="FunFam" id="3.40.50.300:FF:000522">
    <property type="entry name" value="Gluconokinase"/>
    <property type="match status" value="1"/>
</dbReference>
<dbReference type="Pfam" id="PF13671">
    <property type="entry name" value="AAA_33"/>
    <property type="match status" value="1"/>
</dbReference>
<evidence type="ECO:0000256" key="5">
    <source>
        <dbReference type="ARBA" id="ARBA00022741"/>
    </source>
</evidence>
<evidence type="ECO:0000256" key="9">
    <source>
        <dbReference type="ARBA" id="ARBA00048090"/>
    </source>
</evidence>
<dbReference type="InterPro" id="IPR006001">
    <property type="entry name" value="Therm_gnt_kin"/>
</dbReference>
<keyword evidence="12" id="KW-1185">Reference proteome</keyword>
<evidence type="ECO:0000256" key="7">
    <source>
        <dbReference type="ARBA" id="ARBA00022840"/>
    </source>
</evidence>
<keyword evidence="6 10" id="KW-0418">Kinase</keyword>
<keyword evidence="5 10" id="KW-0547">Nucleotide-binding</keyword>
<evidence type="ECO:0000256" key="1">
    <source>
        <dbReference type="ARBA" id="ARBA00004761"/>
    </source>
</evidence>
<evidence type="ECO:0000256" key="3">
    <source>
        <dbReference type="ARBA" id="ARBA00012054"/>
    </source>
</evidence>
<dbReference type="EMBL" id="MCRJ01000086">
    <property type="protein sequence ID" value="ODN69530.1"/>
    <property type="molecule type" value="Genomic_DNA"/>
</dbReference>
<comment type="catalytic activity">
    <reaction evidence="9 10">
        <text>D-gluconate + ATP = 6-phospho-D-gluconate + ADP + H(+)</text>
        <dbReference type="Rhea" id="RHEA:19433"/>
        <dbReference type="ChEBI" id="CHEBI:15378"/>
        <dbReference type="ChEBI" id="CHEBI:18391"/>
        <dbReference type="ChEBI" id="CHEBI:30616"/>
        <dbReference type="ChEBI" id="CHEBI:58759"/>
        <dbReference type="ChEBI" id="CHEBI:456216"/>
        <dbReference type="EC" id="2.7.1.12"/>
    </reaction>
</comment>
<accession>A0A1E3GZQ9</accession>
<protein>
    <recommendedName>
        <fullName evidence="3 10">Gluconokinase</fullName>
        <ecNumber evidence="3 10">2.7.1.12</ecNumber>
    </recommendedName>
</protein>
<dbReference type="RefSeq" id="WP_069307582.1">
    <property type="nucleotide sequence ID" value="NZ_MCRJ01000086.1"/>
</dbReference>
<dbReference type="OrthoDB" id="9795716at2"/>
<dbReference type="GO" id="GO:0005737">
    <property type="term" value="C:cytoplasm"/>
    <property type="evidence" value="ECO:0007669"/>
    <property type="project" value="TreeGrafter"/>
</dbReference>
<dbReference type="GO" id="GO:0019521">
    <property type="term" value="P:D-gluconate metabolic process"/>
    <property type="evidence" value="ECO:0007669"/>
    <property type="project" value="UniProtKB-KW"/>
</dbReference>
<dbReference type="GO" id="GO:0046316">
    <property type="term" value="F:gluconokinase activity"/>
    <property type="evidence" value="ECO:0007669"/>
    <property type="project" value="UniProtKB-EC"/>
</dbReference>
<evidence type="ECO:0000256" key="6">
    <source>
        <dbReference type="ARBA" id="ARBA00022777"/>
    </source>
</evidence>
<evidence type="ECO:0000256" key="2">
    <source>
        <dbReference type="ARBA" id="ARBA00008420"/>
    </source>
</evidence>
<evidence type="ECO:0000313" key="12">
    <source>
        <dbReference type="Proteomes" id="UP000094622"/>
    </source>
</evidence>
<gene>
    <name evidence="11" type="primary">gntK</name>
    <name evidence="11" type="ORF">A6302_03167</name>
</gene>